<evidence type="ECO:0000313" key="2">
    <source>
        <dbReference type="EMBL" id="KXZ56396.1"/>
    </source>
</evidence>
<dbReference type="InterPro" id="IPR044680">
    <property type="entry name" value="EX1/2"/>
</dbReference>
<dbReference type="OrthoDB" id="722566at2759"/>
<protein>
    <submittedName>
        <fullName evidence="2">Uncharacterized protein</fullName>
    </submittedName>
</protein>
<feature type="region of interest" description="Disordered" evidence="1">
    <location>
        <begin position="455"/>
        <end position="486"/>
    </location>
</feature>
<reference evidence="3" key="1">
    <citation type="journal article" date="2016" name="Nat. Commun.">
        <title>The Gonium pectorale genome demonstrates co-option of cell cycle regulation during the evolution of multicellularity.</title>
        <authorList>
            <person name="Hanschen E.R."/>
            <person name="Marriage T.N."/>
            <person name="Ferris P.J."/>
            <person name="Hamaji T."/>
            <person name="Toyoda A."/>
            <person name="Fujiyama A."/>
            <person name="Neme R."/>
            <person name="Noguchi H."/>
            <person name="Minakuchi Y."/>
            <person name="Suzuki M."/>
            <person name="Kawai-Toyooka H."/>
            <person name="Smith D.R."/>
            <person name="Sparks H."/>
            <person name="Anderson J."/>
            <person name="Bakaric R."/>
            <person name="Luria V."/>
            <person name="Karger A."/>
            <person name="Kirschner M.W."/>
            <person name="Durand P.M."/>
            <person name="Michod R.E."/>
            <person name="Nozaki H."/>
            <person name="Olson B.J."/>
        </authorList>
    </citation>
    <scope>NUCLEOTIDE SEQUENCE [LARGE SCALE GENOMIC DNA]</scope>
    <source>
        <strain evidence="3">NIES-2863</strain>
    </source>
</reference>
<proteinExistence type="predicted"/>
<feature type="compositionally biased region" description="Low complexity" evidence="1">
    <location>
        <begin position="683"/>
        <end position="713"/>
    </location>
</feature>
<sequence>MKAGPSRRCHPCCALSEGGSQGMSAALNPTLLGDAKAQIDFGKDPHACAGPGSVKGDRERVEPGSVVELDTAVKQERYGDAARHKKRLQEIQAADTVAAVQRELQANLAAEQYGAAADLRDRGLVGLSGWWAGKDGPDDFQGHLLHVKAEFGRWTGRIYMARDIASLNGWRENKLMQLLDRVSDRNDRSGGGLRGAVEAAGGLGGGTVGTPMLEVFVRQQDAGPARAGSSGSSGGSGGGEQQQQLVPGLLVHQAVALRPPAAKAAAAVAGREVKQQGGGAAAAGGGSGRVKLNPATVVRLSIHVAADGSARISVLPPKPVKSEFNSWEEEEMRATMAALAGDSLPPAPASRRSPAASAAKSGSAGGAASDDGFQRPDDDDDDEDFLTELTRVPAQVALHGRDRFTFSVVEDASAVAGSAEAGSDIGAGPAGALEDLDAYASGSGVDLSRWAVPIDDDDEERNGEGVETVVNRSEAPTASQGRTGADATEAKVVEVLVDLPASDEPSSRRSMLDAADEAAELAAAKAALAGGSDEESDDEEGTVSVSMDMLSVGYGTVDAVATSVSDGVEQSITIEIPVSRLMVQQQQQRDADAARRGSGAAAGTSSGARGARRVRDTFDRLAERVAQLQAARAGRPVPPENLATALRTLAQRLVDGELAADGSSSATATVPSAAAAARAQKVAPYSATPSSSRTSSSVSRSSSSASAPGASGATRISYSRIPTDLPRTDPFCGLYLGAFGPHGPELIQLNRGMQDGEEVVCATKVTGDPNVPAGEVSFRAKVGRRHRLDSRDVYPEELGIMARYKGEGRVAMAGYKSPRWVDGELLVFKVGASPVTSGAELGFVWSVPGEKRFLILLNKLDLKECEK</sequence>
<feature type="compositionally biased region" description="Low complexity" evidence="1">
    <location>
        <begin position="596"/>
        <end position="609"/>
    </location>
</feature>
<name>A0A150H2J7_GONPE</name>
<dbReference type="Pfam" id="PF12014">
    <property type="entry name" value="Cyclin_D1_bind"/>
    <property type="match status" value="1"/>
</dbReference>
<accession>A0A150H2J7</accession>
<dbReference type="Proteomes" id="UP000075714">
    <property type="component" value="Unassembled WGS sequence"/>
</dbReference>
<dbReference type="GO" id="GO:0042651">
    <property type="term" value="C:thylakoid membrane"/>
    <property type="evidence" value="ECO:0007669"/>
    <property type="project" value="TreeGrafter"/>
</dbReference>
<gene>
    <name evidence="2" type="ORF">GPECTOR_1g351</name>
</gene>
<feature type="region of interest" description="Disordered" evidence="1">
    <location>
        <begin position="221"/>
        <end position="242"/>
    </location>
</feature>
<dbReference type="AlphaFoldDB" id="A0A150H2J7"/>
<comment type="caution">
    <text evidence="2">The sequence shown here is derived from an EMBL/GenBank/DDBJ whole genome shotgun (WGS) entry which is preliminary data.</text>
</comment>
<dbReference type="PANTHER" id="PTHR33917:SF3">
    <property type="entry name" value="PROTEIN EXECUTER 1, CHLOROPLASTIC"/>
    <property type="match status" value="1"/>
</dbReference>
<feature type="compositionally biased region" description="Polar residues" evidence="1">
    <location>
        <begin position="470"/>
        <end position="482"/>
    </location>
</feature>
<evidence type="ECO:0000256" key="1">
    <source>
        <dbReference type="SAM" id="MobiDB-lite"/>
    </source>
</evidence>
<feature type="region of interest" description="Disordered" evidence="1">
    <location>
        <begin position="683"/>
        <end position="721"/>
    </location>
</feature>
<dbReference type="PANTHER" id="PTHR33917">
    <property type="entry name" value="PROTEIN EXECUTER 1, CHLOROPLASTIC"/>
    <property type="match status" value="1"/>
</dbReference>
<dbReference type="STRING" id="33097.A0A150H2J7"/>
<dbReference type="EMBL" id="LSYV01000002">
    <property type="protein sequence ID" value="KXZ56396.1"/>
    <property type="molecule type" value="Genomic_DNA"/>
</dbReference>
<dbReference type="GO" id="GO:0010343">
    <property type="term" value="P:singlet oxygen-mediated programmed cell death"/>
    <property type="evidence" value="ECO:0007669"/>
    <property type="project" value="InterPro"/>
</dbReference>
<keyword evidence="3" id="KW-1185">Reference proteome</keyword>
<evidence type="ECO:0000313" key="3">
    <source>
        <dbReference type="Proteomes" id="UP000075714"/>
    </source>
</evidence>
<feature type="compositionally biased region" description="Gly residues" evidence="1">
    <location>
        <begin position="231"/>
        <end position="240"/>
    </location>
</feature>
<organism evidence="2 3">
    <name type="scientific">Gonium pectorale</name>
    <name type="common">Green alga</name>
    <dbReference type="NCBI Taxonomy" id="33097"/>
    <lineage>
        <taxon>Eukaryota</taxon>
        <taxon>Viridiplantae</taxon>
        <taxon>Chlorophyta</taxon>
        <taxon>core chlorophytes</taxon>
        <taxon>Chlorophyceae</taxon>
        <taxon>CS clade</taxon>
        <taxon>Chlamydomonadales</taxon>
        <taxon>Volvocaceae</taxon>
        <taxon>Gonium</taxon>
    </lineage>
</organism>
<feature type="region of interest" description="Disordered" evidence="1">
    <location>
        <begin position="585"/>
        <end position="613"/>
    </location>
</feature>
<feature type="region of interest" description="Disordered" evidence="1">
    <location>
        <begin position="341"/>
        <end position="384"/>
    </location>
</feature>
<feature type="compositionally biased region" description="Low complexity" evidence="1">
    <location>
        <begin position="349"/>
        <end position="371"/>
    </location>
</feature>